<evidence type="ECO:0000256" key="1">
    <source>
        <dbReference type="ARBA" id="ARBA00005417"/>
    </source>
</evidence>
<keyword evidence="7" id="KW-1185">Reference proteome</keyword>
<dbReference type="EMBL" id="CP018866">
    <property type="protein sequence ID" value="AST90876.1"/>
    <property type="molecule type" value="Genomic_DNA"/>
</dbReference>
<evidence type="ECO:0000313" key="6">
    <source>
        <dbReference type="EMBL" id="AST90876.1"/>
    </source>
</evidence>
<dbReference type="GO" id="GO:0098796">
    <property type="term" value="C:membrane protein complex"/>
    <property type="evidence" value="ECO:0007669"/>
    <property type="project" value="UniProtKB-ARBA"/>
</dbReference>
<dbReference type="SUPFAM" id="SSF52540">
    <property type="entry name" value="P-loop containing nucleoside triphosphate hydrolases"/>
    <property type="match status" value="1"/>
</dbReference>
<proteinExistence type="inferred from homology"/>
<dbReference type="GO" id="GO:0016887">
    <property type="term" value="F:ATP hydrolysis activity"/>
    <property type="evidence" value="ECO:0007669"/>
    <property type="project" value="InterPro"/>
</dbReference>
<dbReference type="CDD" id="cd03255">
    <property type="entry name" value="ABC_MJ0796_LolCDE_FtsE"/>
    <property type="match status" value="1"/>
</dbReference>
<evidence type="ECO:0000259" key="5">
    <source>
        <dbReference type="PROSITE" id="PS50893"/>
    </source>
</evidence>
<dbReference type="RefSeq" id="WP_066410746.1">
    <property type="nucleotide sequence ID" value="NZ_CP018866.1"/>
</dbReference>
<dbReference type="KEGG" id="bcoh:BC6307_06055"/>
<dbReference type="GO" id="GO:0005524">
    <property type="term" value="F:ATP binding"/>
    <property type="evidence" value="ECO:0007669"/>
    <property type="project" value="UniProtKB-KW"/>
</dbReference>
<keyword evidence="3" id="KW-0547">Nucleotide-binding</keyword>
<feature type="domain" description="ABC transporter" evidence="5">
    <location>
        <begin position="4"/>
        <end position="227"/>
    </location>
</feature>
<dbReference type="InterPro" id="IPR017871">
    <property type="entry name" value="ABC_transporter-like_CS"/>
</dbReference>
<dbReference type="InterPro" id="IPR003593">
    <property type="entry name" value="AAA+_ATPase"/>
</dbReference>
<dbReference type="GO" id="GO:0022857">
    <property type="term" value="F:transmembrane transporter activity"/>
    <property type="evidence" value="ECO:0007669"/>
    <property type="project" value="UniProtKB-ARBA"/>
</dbReference>
<name>A0A223KNA1_9BACI</name>
<dbReference type="FunFam" id="3.40.50.300:FF:000032">
    <property type="entry name" value="Export ABC transporter ATP-binding protein"/>
    <property type="match status" value="1"/>
</dbReference>
<dbReference type="PROSITE" id="PS00211">
    <property type="entry name" value="ABC_TRANSPORTER_1"/>
    <property type="match status" value="1"/>
</dbReference>
<evidence type="ECO:0000256" key="2">
    <source>
        <dbReference type="ARBA" id="ARBA00022448"/>
    </source>
</evidence>
<dbReference type="STRING" id="1314751.GCA_001591425_00074"/>
<protein>
    <submittedName>
        <fullName evidence="6">Peptide ABC transporter ATP-binding protein</fullName>
    </submittedName>
</protein>
<keyword evidence="2" id="KW-0813">Transport</keyword>
<dbReference type="InterPro" id="IPR027417">
    <property type="entry name" value="P-loop_NTPase"/>
</dbReference>
<evidence type="ECO:0000256" key="3">
    <source>
        <dbReference type="ARBA" id="ARBA00022741"/>
    </source>
</evidence>
<reference evidence="6 7" key="1">
    <citation type="submission" date="2016-12" db="EMBL/GenBank/DDBJ databases">
        <title>The whole genome sequencing and assembly of Bacillus cohnii DSM 6307T strain.</title>
        <authorList>
            <person name="Lee Y.-J."/>
            <person name="Yi H."/>
            <person name="Bahn Y.-S."/>
            <person name="Kim J.F."/>
            <person name="Lee D.-W."/>
        </authorList>
    </citation>
    <scope>NUCLEOTIDE SEQUENCE [LARGE SCALE GENOMIC DNA]</scope>
    <source>
        <strain evidence="6 7">DSM 6307</strain>
    </source>
</reference>
<accession>A0A223KNA1</accession>
<gene>
    <name evidence="6" type="ORF">BC6307_06055</name>
</gene>
<keyword evidence="4 6" id="KW-0067">ATP-binding</keyword>
<dbReference type="Pfam" id="PF00005">
    <property type="entry name" value="ABC_tran"/>
    <property type="match status" value="1"/>
</dbReference>
<dbReference type="Gene3D" id="3.40.50.300">
    <property type="entry name" value="P-loop containing nucleotide triphosphate hydrolases"/>
    <property type="match status" value="1"/>
</dbReference>
<dbReference type="SMART" id="SM00382">
    <property type="entry name" value="AAA"/>
    <property type="match status" value="1"/>
</dbReference>
<dbReference type="AlphaFoldDB" id="A0A223KNA1"/>
<evidence type="ECO:0000313" key="7">
    <source>
        <dbReference type="Proteomes" id="UP000215224"/>
    </source>
</evidence>
<dbReference type="Proteomes" id="UP000215224">
    <property type="component" value="Chromosome"/>
</dbReference>
<comment type="similarity">
    <text evidence="1">Belongs to the ABC transporter superfamily.</text>
</comment>
<dbReference type="PANTHER" id="PTHR42798:SF6">
    <property type="entry name" value="CELL DIVISION ATP-BINDING PROTEIN FTSE"/>
    <property type="match status" value="1"/>
</dbReference>
<sequence length="227" mass="25166">MNILQIENLSKVYGKGDAAVTALDNVSFSVKKGEFVAIIGPSGSGKSTLLHLLGGVDRPTSGKVLVDNTDIYQMDETQLAIFRRRQIGLIYQFYNLIPVLSVEENMTLPLLLDEQKVDQKQFKEIAKILGLEGRLSHLPNQLSGGQQQRVSIGRAVISNPAIMLADEPTGNLDSKNSKEIIELLKMFNKTFNQTLIIITHDERIALQADRVISIEDGRIAKDEVIRP</sequence>
<dbReference type="PROSITE" id="PS50893">
    <property type="entry name" value="ABC_TRANSPORTER_2"/>
    <property type="match status" value="1"/>
</dbReference>
<evidence type="ECO:0000256" key="4">
    <source>
        <dbReference type="ARBA" id="ARBA00022840"/>
    </source>
</evidence>
<dbReference type="InterPro" id="IPR003439">
    <property type="entry name" value="ABC_transporter-like_ATP-bd"/>
</dbReference>
<dbReference type="PANTHER" id="PTHR42798">
    <property type="entry name" value="LIPOPROTEIN-RELEASING SYSTEM ATP-BINDING PROTEIN LOLD"/>
    <property type="match status" value="1"/>
</dbReference>
<dbReference type="InterPro" id="IPR017911">
    <property type="entry name" value="MacB-like_ATP-bd"/>
</dbReference>
<organism evidence="6 7">
    <name type="scientific">Sutcliffiella cohnii</name>
    <dbReference type="NCBI Taxonomy" id="33932"/>
    <lineage>
        <taxon>Bacteria</taxon>
        <taxon>Bacillati</taxon>
        <taxon>Bacillota</taxon>
        <taxon>Bacilli</taxon>
        <taxon>Bacillales</taxon>
        <taxon>Bacillaceae</taxon>
        <taxon>Sutcliffiella</taxon>
    </lineage>
</organism>